<keyword evidence="3" id="KW-0443">Lipid metabolism</keyword>
<feature type="compositionally biased region" description="Basic and acidic residues" evidence="4">
    <location>
        <begin position="379"/>
        <end position="388"/>
    </location>
</feature>
<dbReference type="PROSITE" id="PS51318">
    <property type="entry name" value="TAT"/>
    <property type="match status" value="1"/>
</dbReference>
<evidence type="ECO:0000256" key="1">
    <source>
        <dbReference type="ARBA" id="ARBA00022801"/>
    </source>
</evidence>
<reference evidence="6 7" key="1">
    <citation type="journal article" date="2014" name="Int. J. Syst. Evol. Microbiol.">
        <title>Complete genome sequence of Corynebacterium casei LMG S-19264T (=DSM 44701T), isolated from a smear-ripened cheese.</title>
        <authorList>
            <consortium name="US DOE Joint Genome Institute (JGI-PGF)"/>
            <person name="Walter F."/>
            <person name="Albersmeier A."/>
            <person name="Kalinowski J."/>
            <person name="Ruckert C."/>
        </authorList>
    </citation>
    <scope>NUCLEOTIDE SEQUENCE [LARGE SCALE GENOMIC DNA]</scope>
    <source>
        <strain evidence="6 7">IBRC-M 10912</strain>
    </source>
</reference>
<dbReference type="GO" id="GO:0016787">
    <property type="term" value="F:hydrolase activity"/>
    <property type="evidence" value="ECO:0007669"/>
    <property type="project" value="UniProtKB-KW"/>
</dbReference>
<gene>
    <name evidence="6" type="ORF">ACFOZ7_12565</name>
</gene>
<name>A0ABD5P0Q4_9EURY</name>
<evidence type="ECO:0000259" key="5">
    <source>
        <dbReference type="Pfam" id="PF13091"/>
    </source>
</evidence>
<organism evidence="6 7">
    <name type="scientific">Natribaculum luteum</name>
    <dbReference type="NCBI Taxonomy" id="1586232"/>
    <lineage>
        <taxon>Archaea</taxon>
        <taxon>Methanobacteriati</taxon>
        <taxon>Methanobacteriota</taxon>
        <taxon>Stenosarchaea group</taxon>
        <taxon>Halobacteria</taxon>
        <taxon>Halobacteriales</taxon>
        <taxon>Natrialbaceae</taxon>
        <taxon>Natribaculum</taxon>
    </lineage>
</organism>
<accession>A0ABD5P0Q4</accession>
<feature type="compositionally biased region" description="Low complexity" evidence="4">
    <location>
        <begin position="389"/>
        <end position="399"/>
    </location>
</feature>
<evidence type="ECO:0000313" key="6">
    <source>
        <dbReference type="EMBL" id="MFC4247783.1"/>
    </source>
</evidence>
<dbReference type="AlphaFoldDB" id="A0ABD5P0Q4"/>
<evidence type="ECO:0000256" key="3">
    <source>
        <dbReference type="ARBA" id="ARBA00023098"/>
    </source>
</evidence>
<protein>
    <submittedName>
        <fullName evidence="6">Phosphatidylserine/phosphatidylglycerophosphate/ cardiolipin synthase family protein</fullName>
    </submittedName>
</protein>
<dbReference type="Proteomes" id="UP001595821">
    <property type="component" value="Unassembled WGS sequence"/>
</dbReference>
<dbReference type="GO" id="GO:0016042">
    <property type="term" value="P:lipid catabolic process"/>
    <property type="evidence" value="ECO:0007669"/>
    <property type="project" value="UniProtKB-KW"/>
</dbReference>
<evidence type="ECO:0000256" key="4">
    <source>
        <dbReference type="SAM" id="MobiDB-lite"/>
    </source>
</evidence>
<feature type="domain" description="Phospholipase D-like" evidence="5">
    <location>
        <begin position="252"/>
        <end position="368"/>
    </location>
</feature>
<dbReference type="RefSeq" id="WP_246975673.1">
    <property type="nucleotide sequence ID" value="NZ_CP095398.1"/>
</dbReference>
<dbReference type="EMBL" id="JBHSDJ010000097">
    <property type="protein sequence ID" value="MFC4247783.1"/>
    <property type="molecule type" value="Genomic_DNA"/>
</dbReference>
<feature type="domain" description="Phospholipase D-like" evidence="5">
    <location>
        <begin position="71"/>
        <end position="196"/>
    </location>
</feature>
<dbReference type="SUPFAM" id="SSF56024">
    <property type="entry name" value="Phospholipase D/nuclease"/>
    <property type="match status" value="2"/>
</dbReference>
<dbReference type="InterPro" id="IPR051406">
    <property type="entry name" value="PLD_domain"/>
</dbReference>
<feature type="region of interest" description="Disordered" evidence="4">
    <location>
        <begin position="379"/>
        <end position="417"/>
    </location>
</feature>
<proteinExistence type="predicted"/>
<sequence length="456" mass="51136">MSEGYHAEDQSRSTGRRRFLQVVGAGLAATTTGRVEATQAGSPPAVQPIFSYPTADRSPDDRHETVVTRLLERAAPESSVYCSLFTLTRDKISGAFVAAADRGVDVNILIDEQSMHRSATRLLLDELPDRAAVVTDGGVGDRHNHNKFLLLEELDTGDENVVWQSSSNMTSSQLYNHNASVVVRNDRPLYEAYRDYWADLADGSQNLAYNRTEHGDSASVYFSPRDDFDTHIAALEDVVPSWKTRIHFMQSIWTSSREAESELIDRLAELVEAGSEVRVVVQKGDEVVDRLREAGVDVVAYPSGDVGVHSKYMLVESDFETESGDTERRREVWTGSQNLSRPGLRRNDEALLRFVDDYVYNEFLDDWERIHRRARRIDAETESRRTDSDTTTQSDPPTSVNSARTTDMAMRDAIEPDEQSGWRERGYLYPLLATAAGGLAGSSYLVRRRLRSSGEQ</sequence>
<dbReference type="GeneID" id="71856505"/>
<dbReference type="Pfam" id="PF13091">
    <property type="entry name" value="PLDc_2"/>
    <property type="match status" value="2"/>
</dbReference>
<dbReference type="InterPro" id="IPR025202">
    <property type="entry name" value="PLD-like_dom"/>
</dbReference>
<dbReference type="PANTHER" id="PTHR43856">
    <property type="entry name" value="CARDIOLIPIN HYDROLASE"/>
    <property type="match status" value="1"/>
</dbReference>
<dbReference type="PANTHER" id="PTHR43856:SF1">
    <property type="entry name" value="MITOCHONDRIAL CARDIOLIPIN HYDROLASE"/>
    <property type="match status" value="1"/>
</dbReference>
<keyword evidence="1" id="KW-0378">Hydrolase</keyword>
<evidence type="ECO:0000256" key="2">
    <source>
        <dbReference type="ARBA" id="ARBA00022963"/>
    </source>
</evidence>
<keyword evidence="2" id="KW-0442">Lipid degradation</keyword>
<dbReference type="Gene3D" id="3.30.870.10">
    <property type="entry name" value="Endonuclease Chain A"/>
    <property type="match status" value="2"/>
</dbReference>
<evidence type="ECO:0000313" key="7">
    <source>
        <dbReference type="Proteomes" id="UP001595821"/>
    </source>
</evidence>
<comment type="caution">
    <text evidence="6">The sequence shown here is derived from an EMBL/GenBank/DDBJ whole genome shotgun (WGS) entry which is preliminary data.</text>
</comment>
<dbReference type="InterPro" id="IPR006311">
    <property type="entry name" value="TAT_signal"/>
</dbReference>